<dbReference type="InterPro" id="IPR021744">
    <property type="entry name" value="CbiG_N"/>
</dbReference>
<dbReference type="InterPro" id="IPR038029">
    <property type="entry name" value="GbiG_N_sf"/>
</dbReference>
<name>N6VXA2_9EURY</name>
<dbReference type="Gene3D" id="3.30.420.180">
    <property type="entry name" value="CobE/GbiG C-terminal domain"/>
    <property type="match status" value="1"/>
</dbReference>
<feature type="domain" description="Cobalamin synthesis G N-terminal" evidence="2">
    <location>
        <begin position="44"/>
        <end position="115"/>
    </location>
</feature>
<dbReference type="STRING" id="1069083.GCA_000371805_00536"/>
<dbReference type="InterPro" id="IPR052553">
    <property type="entry name" value="CbiG_hydrolase"/>
</dbReference>
<evidence type="ECO:0000313" key="4">
    <source>
        <dbReference type="Proteomes" id="UP000053695"/>
    </source>
</evidence>
<dbReference type="Pfam" id="PF11760">
    <property type="entry name" value="CbiG_N"/>
    <property type="match status" value="1"/>
</dbReference>
<dbReference type="InterPro" id="IPR036518">
    <property type="entry name" value="CobE/GbiG_C_sf"/>
</dbReference>
<reference evidence="3 4" key="1">
    <citation type="journal article" date="2013" name="Genome Announc.">
        <title>Draft Genome Sequence of a Highly Flagellated, Fast-Swimming Archaeon, Methanocaldococcus villosus Strain KIN24-T80 (DSM 22612).</title>
        <authorList>
            <person name="Thennarasu S."/>
            <person name="Polireddy D."/>
            <person name="Antony A."/>
            <person name="Yada M.R."/>
            <person name="Algarawi S."/>
            <person name="Sivakumar N."/>
        </authorList>
    </citation>
    <scope>NUCLEOTIDE SEQUENCE [LARGE SCALE GENOMIC DNA]</scope>
    <source>
        <strain evidence="3 4">KIN24-T80</strain>
    </source>
</reference>
<evidence type="ECO:0000313" key="3">
    <source>
        <dbReference type="EMBL" id="ENN95747.1"/>
    </source>
</evidence>
<accession>N6VXA2</accession>
<dbReference type="Pfam" id="PF01890">
    <property type="entry name" value="CbiG_C"/>
    <property type="match status" value="1"/>
</dbReference>
<dbReference type="EMBL" id="APMM01000049">
    <property type="protein sequence ID" value="ENN95747.1"/>
    <property type="molecule type" value="Genomic_DNA"/>
</dbReference>
<dbReference type="RefSeq" id="WP_004593235.1">
    <property type="nucleotide sequence ID" value="NZ_APMM01000049.1"/>
</dbReference>
<dbReference type="PATRIC" id="fig|1069083.5.peg.1185"/>
<organism evidence="3 4">
    <name type="scientific">Methanocaldococcus villosus KIN24-T80</name>
    <dbReference type="NCBI Taxonomy" id="1069083"/>
    <lineage>
        <taxon>Archaea</taxon>
        <taxon>Methanobacteriati</taxon>
        <taxon>Methanobacteriota</taxon>
        <taxon>Methanomada group</taxon>
        <taxon>Methanococci</taxon>
        <taxon>Methanococcales</taxon>
        <taxon>Methanocaldococcaceae</taxon>
        <taxon>Methanocaldococcus</taxon>
    </lineage>
</organism>
<dbReference type="SUPFAM" id="SSF159672">
    <property type="entry name" value="CbiG N-terminal domain-like"/>
    <property type="match status" value="1"/>
</dbReference>
<dbReference type="InterPro" id="IPR002750">
    <property type="entry name" value="CobE/GbiG_C"/>
</dbReference>
<evidence type="ECO:0000259" key="2">
    <source>
        <dbReference type="Pfam" id="PF11760"/>
    </source>
</evidence>
<protein>
    <submittedName>
        <fullName evidence="3">Cobalamin (Vitamin B12) biosynthesis CbiG protein</fullName>
    </submittedName>
</protein>
<dbReference type="GO" id="GO:0009236">
    <property type="term" value="P:cobalamin biosynthetic process"/>
    <property type="evidence" value="ECO:0007669"/>
    <property type="project" value="InterPro"/>
</dbReference>
<sequence>MIKIIYITESGKKLAEKIKCILDHYKYNSKIFHIKNFSIDEGDEGYIFISAIGIVLRKYIDKIKNDKFTDSFVIVCNEKKEFIPILSNHLGRGNYFSKLIANNINGKTIFTTATDVHGKVGLDELSNILFLEKPNRKDILEINKRLLEENIDLKLPYGWKIKLNGYDVEYHDKDLVIIDNRIKLRPLKIVVGIGARRGVKRYKVYWAIKKALYLRSLYPWRISAFSTIENKRDEIGILEVVNKFKKPFLIFDKDEINKLYNIYDLEKSDFIFKNINVYGVAEPCSILGVKKLTNVDYNKIYLMLKKIKYDGVTIAISTHKEF</sequence>
<gene>
    <name evidence="3" type="ORF">J422_06085</name>
</gene>
<dbReference type="Gene3D" id="3.40.50.11220">
    <property type="match status" value="1"/>
</dbReference>
<comment type="caution">
    <text evidence="3">The sequence shown here is derived from an EMBL/GenBank/DDBJ whole genome shotgun (WGS) entry which is preliminary data.</text>
</comment>
<dbReference type="Proteomes" id="UP000053695">
    <property type="component" value="Unassembled WGS sequence"/>
</dbReference>
<proteinExistence type="predicted"/>
<dbReference type="PANTHER" id="PTHR37477">
    <property type="entry name" value="COBALT-PRECORRIN-5A HYDROLASE"/>
    <property type="match status" value="1"/>
</dbReference>
<dbReference type="AlphaFoldDB" id="N6VXA2"/>
<feature type="domain" description="CobE/GbiG C-terminal" evidence="1">
    <location>
        <begin position="189"/>
        <end position="316"/>
    </location>
</feature>
<evidence type="ECO:0000259" key="1">
    <source>
        <dbReference type="Pfam" id="PF01890"/>
    </source>
</evidence>
<dbReference type="PANTHER" id="PTHR37477:SF1">
    <property type="entry name" value="COBALT-PRECORRIN-5A HYDROLASE"/>
    <property type="match status" value="1"/>
</dbReference>
<dbReference type="OrthoDB" id="4722at2157"/>
<keyword evidence="4" id="KW-1185">Reference proteome</keyword>
<dbReference type="SUPFAM" id="SSF159664">
    <property type="entry name" value="CobE/GbiG C-terminal domain-like"/>
    <property type="match status" value="1"/>
</dbReference>